<reference evidence="2 3" key="1">
    <citation type="journal article" date="2016" name="Nat. Commun.">
        <title>Thousands of microbial genomes shed light on interconnected biogeochemical processes in an aquifer system.</title>
        <authorList>
            <person name="Anantharaman K."/>
            <person name="Brown C.T."/>
            <person name="Hug L.A."/>
            <person name="Sharon I."/>
            <person name="Castelle C.J."/>
            <person name="Probst A.J."/>
            <person name="Thomas B.C."/>
            <person name="Singh A."/>
            <person name="Wilkins M.J."/>
            <person name="Karaoz U."/>
            <person name="Brodie E.L."/>
            <person name="Williams K.H."/>
            <person name="Hubbard S.S."/>
            <person name="Banfield J.F."/>
        </authorList>
    </citation>
    <scope>NUCLEOTIDE SEQUENCE [LARGE SCALE GENOMIC DNA]</scope>
</reference>
<dbReference type="AlphaFoldDB" id="A0A1F6GBQ1"/>
<comment type="caution">
    <text evidence="2">The sequence shown here is derived from an EMBL/GenBank/DDBJ whole genome shotgun (WGS) entry which is preliminary data.</text>
</comment>
<gene>
    <name evidence="2" type="ORF">A2527_06790</name>
</gene>
<evidence type="ECO:0000313" key="3">
    <source>
        <dbReference type="Proteomes" id="UP000178449"/>
    </source>
</evidence>
<dbReference type="Pfam" id="PF05598">
    <property type="entry name" value="DUF772"/>
    <property type="match status" value="1"/>
</dbReference>
<evidence type="ECO:0000259" key="1">
    <source>
        <dbReference type="Pfam" id="PF05598"/>
    </source>
</evidence>
<sequence length="97" mass="10772">MGTDGAGYPEAFGVKPRGHGKGGYPPLLRVKVLMLQRWYHLSDPQTEEALFDRISFMKFIGLSLTSAKLDSTTICRFRNALSAKELDQKLLAILTSV</sequence>
<protein>
    <recommendedName>
        <fullName evidence="1">Transposase InsH N-terminal domain-containing protein</fullName>
    </recommendedName>
</protein>
<dbReference type="PANTHER" id="PTHR35604">
    <property type="entry name" value="TRANSPOSASE INSH FOR INSERTION SEQUENCE ELEMENT IS5A-RELATED"/>
    <property type="match status" value="1"/>
</dbReference>
<feature type="domain" description="Transposase InsH N-terminal" evidence="1">
    <location>
        <begin position="18"/>
        <end position="79"/>
    </location>
</feature>
<dbReference type="Proteomes" id="UP000178449">
    <property type="component" value="Unassembled WGS sequence"/>
</dbReference>
<accession>A0A1F6GBQ1</accession>
<dbReference type="InterPro" id="IPR008490">
    <property type="entry name" value="Transposase_InsH_N"/>
</dbReference>
<organism evidence="2 3">
    <name type="scientific">Candidatus Lambdaproteobacteria bacterium RIFOXYD2_FULL_50_16</name>
    <dbReference type="NCBI Taxonomy" id="1817772"/>
    <lineage>
        <taxon>Bacteria</taxon>
        <taxon>Pseudomonadati</taxon>
        <taxon>Pseudomonadota</taxon>
        <taxon>Candidatus Lambdaproteobacteria</taxon>
    </lineage>
</organism>
<dbReference type="PANTHER" id="PTHR35604:SF2">
    <property type="entry name" value="TRANSPOSASE INSH FOR INSERTION SEQUENCE ELEMENT IS5A-RELATED"/>
    <property type="match status" value="1"/>
</dbReference>
<name>A0A1F6GBQ1_9PROT</name>
<proteinExistence type="predicted"/>
<evidence type="ECO:0000313" key="2">
    <source>
        <dbReference type="EMBL" id="OGG95533.1"/>
    </source>
</evidence>
<dbReference type="EMBL" id="MFNE01000020">
    <property type="protein sequence ID" value="OGG95533.1"/>
    <property type="molecule type" value="Genomic_DNA"/>
</dbReference>